<dbReference type="EMBL" id="VCDI01000017">
    <property type="protein sequence ID" value="TLU70494.1"/>
    <property type="molecule type" value="Genomic_DNA"/>
</dbReference>
<protein>
    <recommendedName>
        <fullName evidence="4">Flagellar hook protein FlgE</fullName>
    </recommendedName>
</protein>
<evidence type="ECO:0000313" key="8">
    <source>
        <dbReference type="EMBL" id="TLU70494.1"/>
    </source>
</evidence>
<evidence type="ECO:0000259" key="6">
    <source>
        <dbReference type="Pfam" id="PF06429"/>
    </source>
</evidence>
<dbReference type="InterPro" id="IPR037925">
    <property type="entry name" value="FlgE/F/G-like"/>
</dbReference>
<sequence>MSIFSAMDTAVSGLTAQSVAFSNISNNISNSQTVGYKSTDTSFADYVEASSATAGQSSSVIATTQYANQAQGTITASSANGALAINGSGFFAVNEISGTSTTTAPALSATQYYTRSGDFKTDNNGYLVNSAGEYLDGYAVSSTGGTSTTASTLSPININNITYSPTATANVTVAATLPTASATATLPAAAVTSTITAYDANGIAKPLTMTWQQTGAADSTVTPATGGTYSLSVTGTATTLPTAQIVFNADGTIQSFAPDVTNPGATASPSSYNIGPVGSDTTSISLNLGTLNSGAGTNMATATTTAFNSGAPTQDGTSAGKFSSFSMETDGSVVATFDNGQSQVFAKVPLAMFANADGLKTQDGQAYTATSTSGAANLQLAGQNGAGSFETKSVEASTSSLDTDLTKLIVAQQAYAASAKVVTTANDMLQTALGMKQ</sequence>
<dbReference type="SUPFAM" id="SSF117143">
    <property type="entry name" value="Flagellar hook protein flgE"/>
    <property type="match status" value="1"/>
</dbReference>
<proteinExistence type="inferred from homology"/>
<dbReference type="GO" id="GO:0009424">
    <property type="term" value="C:bacterial-type flagellum hook"/>
    <property type="evidence" value="ECO:0007669"/>
    <property type="project" value="TreeGrafter"/>
</dbReference>
<gene>
    <name evidence="8" type="primary">flgE</name>
    <name evidence="8" type="ORF">FE263_21665</name>
</gene>
<evidence type="ECO:0000256" key="1">
    <source>
        <dbReference type="ARBA" id="ARBA00004117"/>
    </source>
</evidence>
<keyword evidence="8" id="KW-0969">Cilium</keyword>
<comment type="subcellular location">
    <subcellularLocation>
        <location evidence="1 4">Bacterial flagellum basal body</location>
    </subcellularLocation>
</comment>
<dbReference type="GO" id="GO:0071978">
    <property type="term" value="P:bacterial-type flagellum-dependent swarming motility"/>
    <property type="evidence" value="ECO:0007669"/>
    <property type="project" value="TreeGrafter"/>
</dbReference>
<evidence type="ECO:0000256" key="2">
    <source>
        <dbReference type="ARBA" id="ARBA00009677"/>
    </source>
</evidence>
<dbReference type="InterPro" id="IPR010930">
    <property type="entry name" value="Flg_bb/hook_C_dom"/>
</dbReference>
<name>A0A5R9IYC5_9PROT</name>
<comment type="caution">
    <text evidence="8">The sequence shown here is derived from an EMBL/GenBank/DDBJ whole genome shotgun (WGS) entry which is preliminary data.</text>
</comment>
<keyword evidence="8" id="KW-0966">Cell projection</keyword>
<dbReference type="OrthoDB" id="8372879at2"/>
<dbReference type="GO" id="GO:0009425">
    <property type="term" value="C:bacterial-type flagellum basal body"/>
    <property type="evidence" value="ECO:0007669"/>
    <property type="project" value="UniProtKB-SubCell"/>
</dbReference>
<dbReference type="NCBIfam" id="TIGR03506">
    <property type="entry name" value="FlgEFG_subfam"/>
    <property type="match status" value="1"/>
</dbReference>
<dbReference type="RefSeq" id="WP_138328134.1">
    <property type="nucleotide sequence ID" value="NZ_VCDI01000017.1"/>
</dbReference>
<accession>A0A5R9IYC5</accession>
<feature type="domain" description="Flagellar hook protein FlgE/F/G-like D1" evidence="7">
    <location>
        <begin position="84"/>
        <end position="174"/>
    </location>
</feature>
<keyword evidence="8" id="KW-0282">Flagellum</keyword>
<keyword evidence="3 4" id="KW-0975">Bacterial flagellum</keyword>
<dbReference type="PANTHER" id="PTHR30435">
    <property type="entry name" value="FLAGELLAR PROTEIN"/>
    <property type="match status" value="1"/>
</dbReference>
<dbReference type="NCBIfam" id="NF004242">
    <property type="entry name" value="PRK05682.2-1"/>
    <property type="match status" value="1"/>
</dbReference>
<dbReference type="Pfam" id="PF22692">
    <property type="entry name" value="LlgE_F_G_D1"/>
    <property type="match status" value="1"/>
</dbReference>
<dbReference type="AlphaFoldDB" id="A0A5R9IYC5"/>
<evidence type="ECO:0000256" key="4">
    <source>
        <dbReference type="RuleBase" id="RU362116"/>
    </source>
</evidence>
<organism evidence="8 9">
    <name type="scientific">Lichenicoccus roseus</name>
    <dbReference type="NCBI Taxonomy" id="2683649"/>
    <lineage>
        <taxon>Bacteria</taxon>
        <taxon>Pseudomonadati</taxon>
        <taxon>Pseudomonadota</taxon>
        <taxon>Alphaproteobacteria</taxon>
        <taxon>Acetobacterales</taxon>
        <taxon>Acetobacteraceae</taxon>
        <taxon>Lichenicoccus</taxon>
    </lineage>
</organism>
<dbReference type="GO" id="GO:0005829">
    <property type="term" value="C:cytosol"/>
    <property type="evidence" value="ECO:0007669"/>
    <property type="project" value="TreeGrafter"/>
</dbReference>
<comment type="function">
    <text evidence="4">A flexible structure which links the flagellar filament to the drive apparatus in the basal body.</text>
</comment>
<feature type="domain" description="Flagellar basal-body/hook protein C-terminal" evidence="6">
    <location>
        <begin position="393"/>
        <end position="434"/>
    </location>
</feature>
<evidence type="ECO:0000313" key="9">
    <source>
        <dbReference type="Proteomes" id="UP000305654"/>
    </source>
</evidence>
<comment type="similarity">
    <text evidence="2 4">Belongs to the flagella basal body rod proteins family.</text>
</comment>
<dbReference type="Proteomes" id="UP000305654">
    <property type="component" value="Unassembled WGS sequence"/>
</dbReference>
<evidence type="ECO:0000259" key="5">
    <source>
        <dbReference type="Pfam" id="PF00460"/>
    </source>
</evidence>
<dbReference type="PANTHER" id="PTHR30435:SF1">
    <property type="entry name" value="FLAGELLAR HOOK PROTEIN FLGE"/>
    <property type="match status" value="1"/>
</dbReference>
<evidence type="ECO:0000256" key="3">
    <source>
        <dbReference type="ARBA" id="ARBA00023143"/>
    </source>
</evidence>
<feature type="domain" description="Flagellar basal body rod protein N-terminal" evidence="5">
    <location>
        <begin position="7"/>
        <end position="37"/>
    </location>
</feature>
<dbReference type="InterPro" id="IPR020013">
    <property type="entry name" value="Flagellar_FlgE/F/G"/>
</dbReference>
<dbReference type="InterPro" id="IPR001444">
    <property type="entry name" value="Flag_bb_rod_N"/>
</dbReference>
<evidence type="ECO:0000259" key="7">
    <source>
        <dbReference type="Pfam" id="PF22692"/>
    </source>
</evidence>
<dbReference type="Pfam" id="PF06429">
    <property type="entry name" value="Flg_bbr_C"/>
    <property type="match status" value="1"/>
</dbReference>
<dbReference type="InterPro" id="IPR053967">
    <property type="entry name" value="LlgE_F_G-like_D1"/>
</dbReference>
<dbReference type="Pfam" id="PF00460">
    <property type="entry name" value="Flg_bb_rod"/>
    <property type="match status" value="1"/>
</dbReference>
<keyword evidence="9" id="KW-1185">Reference proteome</keyword>
<reference evidence="8 9" key="1">
    <citation type="submission" date="2019-05" db="EMBL/GenBank/DDBJ databases">
        <authorList>
            <person name="Pankratov T."/>
            <person name="Grouzdev D."/>
        </authorList>
    </citation>
    <scope>NUCLEOTIDE SEQUENCE [LARGE SCALE GENOMIC DNA]</scope>
    <source>
        <strain evidence="8 9">KEBCLARHB70R</strain>
    </source>
</reference>